<dbReference type="Proteomes" id="UP001283341">
    <property type="component" value="Unassembled WGS sequence"/>
</dbReference>
<dbReference type="SMART" id="SM00184">
    <property type="entry name" value="RING"/>
    <property type="match status" value="1"/>
</dbReference>
<dbReference type="PROSITE" id="PS51270">
    <property type="entry name" value="ZF_CTCHY"/>
    <property type="match status" value="1"/>
</dbReference>
<evidence type="ECO:0000256" key="5">
    <source>
        <dbReference type="SAM" id="MobiDB-lite"/>
    </source>
</evidence>
<dbReference type="Gene3D" id="3.30.40.10">
    <property type="entry name" value="Zinc/RING finger domain, C3HC4 (zinc finger)"/>
    <property type="match status" value="1"/>
</dbReference>
<dbReference type="EMBL" id="JAUEDM010000006">
    <property type="protein sequence ID" value="KAK3314953.1"/>
    <property type="molecule type" value="Genomic_DNA"/>
</dbReference>
<evidence type="ECO:0000256" key="3">
    <source>
        <dbReference type="ARBA" id="ARBA00022833"/>
    </source>
</evidence>
<dbReference type="InterPro" id="IPR039512">
    <property type="entry name" value="RCHY1_zinc-ribbon"/>
</dbReference>
<dbReference type="PROSITE" id="PS50089">
    <property type="entry name" value="ZF_RING_2"/>
    <property type="match status" value="1"/>
</dbReference>
<dbReference type="GO" id="GO:0005634">
    <property type="term" value="C:nucleus"/>
    <property type="evidence" value="ECO:0007669"/>
    <property type="project" value="TreeGrafter"/>
</dbReference>
<dbReference type="SUPFAM" id="SSF56219">
    <property type="entry name" value="DNase I-like"/>
    <property type="match status" value="1"/>
</dbReference>
<reference evidence="9" key="2">
    <citation type="submission" date="2023-06" db="EMBL/GenBank/DDBJ databases">
        <authorList>
            <consortium name="Lawrence Berkeley National Laboratory"/>
            <person name="Haridas S."/>
            <person name="Hensen N."/>
            <person name="Bonometti L."/>
            <person name="Westerberg I."/>
            <person name="Brannstrom I.O."/>
            <person name="Guillou S."/>
            <person name="Cros-Aarteil S."/>
            <person name="Calhoun S."/>
            <person name="Kuo A."/>
            <person name="Mondo S."/>
            <person name="Pangilinan J."/>
            <person name="Riley R."/>
            <person name="Labutti K."/>
            <person name="Andreopoulos B."/>
            <person name="Lipzen A."/>
            <person name="Chen C."/>
            <person name="Yanf M."/>
            <person name="Daum C."/>
            <person name="Ng V."/>
            <person name="Clum A."/>
            <person name="Steindorff A."/>
            <person name="Ohm R."/>
            <person name="Martin F."/>
            <person name="Silar P."/>
            <person name="Natvig D."/>
            <person name="Lalanne C."/>
            <person name="Gautier V."/>
            <person name="Ament-Velasquez S.L."/>
            <person name="Kruys A."/>
            <person name="Hutchinson M.I."/>
            <person name="Powell A.J."/>
            <person name="Barry K."/>
            <person name="Miller A.N."/>
            <person name="Grigoriev I.V."/>
            <person name="Debuchy R."/>
            <person name="Gladieux P."/>
            <person name="Thoren M.H."/>
            <person name="Johannesson H."/>
        </authorList>
    </citation>
    <scope>NUCLEOTIDE SEQUENCE</scope>
    <source>
        <strain evidence="9">CBS 118394</strain>
    </source>
</reference>
<keyword evidence="1" id="KW-0479">Metal-binding</keyword>
<keyword evidence="2 4" id="KW-0863">Zinc-finger</keyword>
<dbReference type="Pfam" id="PF03372">
    <property type="entry name" value="Exo_endo_phos"/>
    <property type="match status" value="1"/>
</dbReference>
<dbReference type="InterPro" id="IPR036691">
    <property type="entry name" value="Endo/exonu/phosph_ase_sf"/>
</dbReference>
<evidence type="ECO:0000259" key="8">
    <source>
        <dbReference type="PROSITE" id="PS51270"/>
    </source>
</evidence>
<dbReference type="SUPFAM" id="SSF161245">
    <property type="entry name" value="Zinc hairpin stack"/>
    <property type="match status" value="1"/>
</dbReference>
<evidence type="ECO:0000313" key="9">
    <source>
        <dbReference type="EMBL" id="KAK3314953.1"/>
    </source>
</evidence>
<dbReference type="InterPro" id="IPR017921">
    <property type="entry name" value="Znf_CTCHY"/>
</dbReference>
<feature type="compositionally biased region" description="Acidic residues" evidence="5">
    <location>
        <begin position="938"/>
        <end position="970"/>
    </location>
</feature>
<evidence type="ECO:0000256" key="1">
    <source>
        <dbReference type="ARBA" id="ARBA00022723"/>
    </source>
</evidence>
<dbReference type="InterPro" id="IPR037275">
    <property type="entry name" value="Znf_CTCHY_sf"/>
</dbReference>
<dbReference type="GO" id="GO:0016567">
    <property type="term" value="P:protein ubiquitination"/>
    <property type="evidence" value="ECO:0007669"/>
    <property type="project" value="TreeGrafter"/>
</dbReference>
<feature type="region of interest" description="Disordered" evidence="5">
    <location>
        <begin position="370"/>
        <end position="407"/>
    </location>
</feature>
<dbReference type="InterPro" id="IPR001841">
    <property type="entry name" value="Znf_RING"/>
</dbReference>
<dbReference type="GO" id="GO:0061630">
    <property type="term" value="F:ubiquitin protein ligase activity"/>
    <property type="evidence" value="ECO:0007669"/>
    <property type="project" value="TreeGrafter"/>
</dbReference>
<dbReference type="Gene3D" id="2.20.28.10">
    <property type="match status" value="1"/>
</dbReference>
<dbReference type="AlphaFoldDB" id="A0AAE0HXW9"/>
<organism evidence="9 10">
    <name type="scientific">Apodospora peruviana</name>
    <dbReference type="NCBI Taxonomy" id="516989"/>
    <lineage>
        <taxon>Eukaryota</taxon>
        <taxon>Fungi</taxon>
        <taxon>Dikarya</taxon>
        <taxon>Ascomycota</taxon>
        <taxon>Pezizomycotina</taxon>
        <taxon>Sordariomycetes</taxon>
        <taxon>Sordariomycetidae</taxon>
        <taxon>Sordariales</taxon>
        <taxon>Lasiosphaeriaceae</taxon>
        <taxon>Apodospora</taxon>
    </lineage>
</organism>
<feature type="domain" description="RING-type" evidence="6">
    <location>
        <begin position="657"/>
        <end position="699"/>
    </location>
</feature>
<gene>
    <name evidence="9" type="ORF">B0H66DRAFT_583707</name>
</gene>
<dbReference type="Pfam" id="PF13639">
    <property type="entry name" value="zf-RING_2"/>
    <property type="match status" value="1"/>
</dbReference>
<protein>
    <submittedName>
        <fullName evidence="9">Uncharacterized protein</fullName>
    </submittedName>
</protein>
<dbReference type="InterPro" id="IPR013083">
    <property type="entry name" value="Znf_RING/FYVE/PHD"/>
</dbReference>
<dbReference type="GO" id="GO:0008270">
    <property type="term" value="F:zinc ion binding"/>
    <property type="evidence" value="ECO:0007669"/>
    <property type="project" value="UniProtKB-KW"/>
</dbReference>
<feature type="compositionally biased region" description="Polar residues" evidence="5">
    <location>
        <begin position="378"/>
        <end position="399"/>
    </location>
</feature>
<evidence type="ECO:0000256" key="2">
    <source>
        <dbReference type="ARBA" id="ARBA00022771"/>
    </source>
</evidence>
<reference evidence="9" key="1">
    <citation type="journal article" date="2023" name="Mol. Phylogenet. Evol.">
        <title>Genome-scale phylogeny and comparative genomics of the fungal order Sordariales.</title>
        <authorList>
            <person name="Hensen N."/>
            <person name="Bonometti L."/>
            <person name="Westerberg I."/>
            <person name="Brannstrom I.O."/>
            <person name="Guillou S."/>
            <person name="Cros-Aarteil S."/>
            <person name="Calhoun S."/>
            <person name="Haridas S."/>
            <person name="Kuo A."/>
            <person name="Mondo S."/>
            <person name="Pangilinan J."/>
            <person name="Riley R."/>
            <person name="LaButti K."/>
            <person name="Andreopoulos B."/>
            <person name="Lipzen A."/>
            <person name="Chen C."/>
            <person name="Yan M."/>
            <person name="Daum C."/>
            <person name="Ng V."/>
            <person name="Clum A."/>
            <person name="Steindorff A."/>
            <person name="Ohm R.A."/>
            <person name="Martin F."/>
            <person name="Silar P."/>
            <person name="Natvig D.O."/>
            <person name="Lalanne C."/>
            <person name="Gautier V."/>
            <person name="Ament-Velasquez S.L."/>
            <person name="Kruys A."/>
            <person name="Hutchinson M.I."/>
            <person name="Powell A.J."/>
            <person name="Barry K."/>
            <person name="Miller A.N."/>
            <person name="Grigoriev I.V."/>
            <person name="Debuchy R."/>
            <person name="Gladieux P."/>
            <person name="Hiltunen Thoren M."/>
            <person name="Johannesson H."/>
        </authorList>
    </citation>
    <scope>NUCLEOTIDE SEQUENCE</scope>
    <source>
        <strain evidence="9">CBS 118394</strain>
    </source>
</reference>
<dbReference type="GO" id="GO:0006511">
    <property type="term" value="P:ubiquitin-dependent protein catabolic process"/>
    <property type="evidence" value="ECO:0007669"/>
    <property type="project" value="TreeGrafter"/>
</dbReference>
<dbReference type="InterPro" id="IPR005135">
    <property type="entry name" value="Endo/exonuclease/phosphatase"/>
</dbReference>
<accession>A0AAE0HXW9</accession>
<evidence type="ECO:0000256" key="4">
    <source>
        <dbReference type="PROSITE-ProRule" id="PRU00601"/>
    </source>
</evidence>
<dbReference type="PROSITE" id="PS51266">
    <property type="entry name" value="ZF_CHY"/>
    <property type="match status" value="1"/>
</dbReference>
<feature type="region of interest" description="Disordered" evidence="5">
    <location>
        <begin position="928"/>
        <end position="978"/>
    </location>
</feature>
<keyword evidence="3" id="KW-0862">Zinc</keyword>
<keyword evidence="10" id="KW-1185">Reference proteome</keyword>
<dbReference type="CDD" id="cd09080">
    <property type="entry name" value="TDP2"/>
    <property type="match status" value="1"/>
</dbReference>
<dbReference type="PANTHER" id="PTHR21319:SF0">
    <property type="entry name" value="AND RING FINGER DOMAIN PROTEIN, PUTATIVE (AFU_ORTHOLOGUE AFUA_1G08900)-RELATED"/>
    <property type="match status" value="1"/>
</dbReference>
<sequence length="978" mass="106994">MSAVQRDGCLLGCPKQIPDTSPTSSLLIVMSHLRGLRNRLNSPEITNQEVSILSWNIDFMRILPNARMKAALAHLRSLVEGETQRSIIMLNEMVMSDLNLIQSADWIQRGYRQVFRVHYDATNMGRDALFVDIDLPQDKTFRICSTHLESLVADPPMRPDQLAQAAKFMHEAGASVLGGDLNAIQPFDKTLHLDNNLKDAYLESGGEEDAESGMTWGQMASTWQRGKFGLTRMDKMLYCGGLELIGFERFGMDVESLVSEFIINPVLRQARRFSSGFATNESVSMNAAQHHRTRSMGVEADSGIGNAIFEVEEDRGVALDVDPEPRHLIVRPAAANVDQVAQTAVPSYGNLALRSIDDVPPTEDHVLRPTLVPDNGSEPPQWTTTTPIGTPSGRNQDSTLPEDDGMGPLRRRIHEIQSQDIPQGEKAQLVHQALLEGYTKSRFSISPSEAALKLGASPTTNYVVPDTSRTLQQALKSWNPLGDGSGPLALPLSEEDRRPTYVPVSPADQAGLGEQHEAEENGQPALLGCQHYRRNVKLQCATCEKWYTCRFCHDAVEDHVLPRKETKNMLCMLCGCPQRASDTCIQCGETAAHYYCGVCKLWNDDPNKAIYHCNDCGLCRVGQGLGKDFFHCKKCSACISVGSTVHKCIERSIDCDCPICGEYMFNSPRPVVFMKCGHSIHRHCFNEHMQTSYKCPLCNKSCVNMEYQFRNFDIAILTQPMPVEYRDARAIVSCNDCSAKSQTAYHWLGLKCTVCHSYNTVQLQLLNMPGDATTPQAMAREEAITSAREQPRHMSGEAARILAEMRRAHEEAVAVAAAAGAVVIPPENGEPSSVGPPPLATGIYAAPADPAAPHAADATSTAAAPAPAAPAAAAPAAAATTESVINPSVVLVTSPELSWLPPTSGVGETDDSEEEDMLDFWGSDAGYIRRNLTSADGNGDEEDDDDEDDDDDESSADECDVDTDEEEDANEIVLFGHR</sequence>
<dbReference type="CDD" id="cd16464">
    <property type="entry name" value="RING-H2_Pirh2-like"/>
    <property type="match status" value="1"/>
</dbReference>
<name>A0AAE0HXW9_9PEZI</name>
<dbReference type="SUPFAM" id="SSF57850">
    <property type="entry name" value="RING/U-box"/>
    <property type="match status" value="1"/>
</dbReference>
<evidence type="ECO:0000259" key="7">
    <source>
        <dbReference type="PROSITE" id="PS51266"/>
    </source>
</evidence>
<dbReference type="SUPFAM" id="SSF161219">
    <property type="entry name" value="CHY zinc finger-like"/>
    <property type="match status" value="1"/>
</dbReference>
<dbReference type="InterPro" id="IPR008913">
    <property type="entry name" value="Znf_CHY"/>
</dbReference>
<evidence type="ECO:0000259" key="6">
    <source>
        <dbReference type="PROSITE" id="PS50089"/>
    </source>
</evidence>
<feature type="domain" description="CHY-type" evidence="7">
    <location>
        <begin position="522"/>
        <end position="589"/>
    </location>
</feature>
<feature type="domain" description="CTCHY-type" evidence="8">
    <location>
        <begin position="591"/>
        <end position="656"/>
    </location>
</feature>
<proteinExistence type="predicted"/>
<dbReference type="Pfam" id="PF14599">
    <property type="entry name" value="zinc_ribbon_6"/>
    <property type="match status" value="1"/>
</dbReference>
<dbReference type="InterPro" id="IPR037274">
    <property type="entry name" value="Znf_CHY_sf"/>
</dbReference>
<dbReference type="Gene3D" id="3.60.10.10">
    <property type="entry name" value="Endonuclease/exonuclease/phosphatase"/>
    <property type="match status" value="1"/>
</dbReference>
<comment type="caution">
    <text evidence="9">The sequence shown here is derived from an EMBL/GenBank/DDBJ whole genome shotgun (WGS) entry which is preliminary data.</text>
</comment>
<dbReference type="PANTHER" id="PTHR21319">
    <property type="entry name" value="RING FINGER AND CHY ZINC FINGER DOMAIN-CONTAINING PROTEIN 1"/>
    <property type="match status" value="1"/>
</dbReference>
<evidence type="ECO:0000313" key="10">
    <source>
        <dbReference type="Proteomes" id="UP001283341"/>
    </source>
</evidence>
<dbReference type="Pfam" id="PF05495">
    <property type="entry name" value="zf-CHY"/>
    <property type="match status" value="1"/>
</dbReference>